<dbReference type="GO" id="GO:0006338">
    <property type="term" value="P:chromatin remodeling"/>
    <property type="evidence" value="ECO:0007669"/>
    <property type="project" value="UniProtKB-ARBA"/>
</dbReference>
<dbReference type="AlphaFoldDB" id="A0A8H5XM12"/>
<gene>
    <name evidence="4" type="ORF">FGLOB1_13823</name>
</gene>
<accession>A0A8H5XM12</accession>
<name>A0A8H5XM12_9HYPO</name>
<feature type="region of interest" description="Disordered" evidence="2">
    <location>
        <begin position="84"/>
        <end position="106"/>
    </location>
</feature>
<sequence>MPSSGGPGGQWNVAALLARRPAAATKNKRSRGARFESRFEYLVQWEDRDPTTGERYEPSWEPTTFITPAAIESYYIDKYEGANAQHQGDDAAHAAPTAAAGAGAVSVAAPDPALRKDTVTAAAVAVPAKADNEAVPRRTKNT</sequence>
<evidence type="ECO:0000256" key="1">
    <source>
        <dbReference type="ARBA" id="ARBA00011353"/>
    </source>
</evidence>
<dbReference type="Proteomes" id="UP000532311">
    <property type="component" value="Unassembled WGS sequence"/>
</dbReference>
<dbReference type="Gene3D" id="2.40.50.40">
    <property type="match status" value="1"/>
</dbReference>
<evidence type="ECO:0000256" key="2">
    <source>
        <dbReference type="SAM" id="MobiDB-lite"/>
    </source>
</evidence>
<dbReference type="InterPro" id="IPR016197">
    <property type="entry name" value="Chromo-like_dom_sf"/>
</dbReference>
<dbReference type="InterPro" id="IPR000953">
    <property type="entry name" value="Chromo/chromo_shadow_dom"/>
</dbReference>
<feature type="non-terminal residue" evidence="4">
    <location>
        <position position="142"/>
    </location>
</feature>
<feature type="compositionally biased region" description="Low complexity" evidence="2">
    <location>
        <begin position="93"/>
        <end position="106"/>
    </location>
</feature>
<comment type="caution">
    <text evidence="4">The sequence shown here is derived from an EMBL/GenBank/DDBJ whole genome shotgun (WGS) entry which is preliminary data.</text>
</comment>
<evidence type="ECO:0000313" key="5">
    <source>
        <dbReference type="Proteomes" id="UP000532311"/>
    </source>
</evidence>
<comment type="subunit">
    <text evidence="1">Component of the NuA4 histone acetyltransferase complex.</text>
</comment>
<keyword evidence="5" id="KW-1185">Reference proteome</keyword>
<proteinExistence type="predicted"/>
<feature type="domain" description="Chromo" evidence="3">
    <location>
        <begin position="11"/>
        <end position="91"/>
    </location>
</feature>
<protein>
    <submittedName>
        <fullName evidence="4">Hda1 complex</fullName>
    </submittedName>
</protein>
<reference evidence="4 5" key="1">
    <citation type="submission" date="2020-05" db="EMBL/GenBank/DDBJ databases">
        <title>Identification and distribution of gene clusters putatively required for synthesis of sphingolipid metabolism inhibitors in phylogenetically diverse species of the filamentous fungus Fusarium.</title>
        <authorList>
            <person name="Kim H.-S."/>
            <person name="Busman M."/>
            <person name="Brown D.W."/>
            <person name="Divon H."/>
            <person name="Uhlig S."/>
            <person name="Proctor R.H."/>
        </authorList>
    </citation>
    <scope>NUCLEOTIDE SEQUENCE [LARGE SCALE GENOMIC DNA]</scope>
    <source>
        <strain evidence="4 5">NRRL 26131</strain>
    </source>
</reference>
<organism evidence="4 5">
    <name type="scientific">Fusarium globosum</name>
    <dbReference type="NCBI Taxonomy" id="78864"/>
    <lineage>
        <taxon>Eukaryota</taxon>
        <taxon>Fungi</taxon>
        <taxon>Dikarya</taxon>
        <taxon>Ascomycota</taxon>
        <taxon>Pezizomycotina</taxon>
        <taxon>Sordariomycetes</taxon>
        <taxon>Hypocreomycetidae</taxon>
        <taxon>Hypocreales</taxon>
        <taxon>Nectriaceae</taxon>
        <taxon>Fusarium</taxon>
        <taxon>Fusarium fujikuroi species complex</taxon>
    </lineage>
</organism>
<dbReference type="PROSITE" id="PS50013">
    <property type="entry name" value="CHROMO_2"/>
    <property type="match status" value="1"/>
</dbReference>
<evidence type="ECO:0000313" key="4">
    <source>
        <dbReference type="EMBL" id="KAF5696049.1"/>
    </source>
</evidence>
<dbReference type="EMBL" id="JAAQPF010000917">
    <property type="protein sequence ID" value="KAF5696049.1"/>
    <property type="molecule type" value="Genomic_DNA"/>
</dbReference>
<dbReference type="SUPFAM" id="SSF54160">
    <property type="entry name" value="Chromo domain-like"/>
    <property type="match status" value="1"/>
</dbReference>
<evidence type="ECO:0000259" key="3">
    <source>
        <dbReference type="PROSITE" id="PS50013"/>
    </source>
</evidence>